<feature type="region of interest" description="Disordered" evidence="1">
    <location>
        <begin position="127"/>
        <end position="173"/>
    </location>
</feature>
<gene>
    <name evidence="2" type="primary">WBGene00281692</name>
</gene>
<proteinExistence type="predicted"/>
<dbReference type="AlphaFoldDB" id="A0A2A6BV47"/>
<keyword evidence="3" id="KW-1185">Reference proteome</keyword>
<reference evidence="3" key="1">
    <citation type="journal article" date="2008" name="Nat. Genet.">
        <title>The Pristionchus pacificus genome provides a unique perspective on nematode lifestyle and parasitism.</title>
        <authorList>
            <person name="Dieterich C."/>
            <person name="Clifton S.W."/>
            <person name="Schuster L.N."/>
            <person name="Chinwalla A."/>
            <person name="Delehaunty K."/>
            <person name="Dinkelacker I."/>
            <person name="Fulton L."/>
            <person name="Fulton R."/>
            <person name="Godfrey J."/>
            <person name="Minx P."/>
            <person name="Mitreva M."/>
            <person name="Roeseler W."/>
            <person name="Tian H."/>
            <person name="Witte H."/>
            <person name="Yang S.P."/>
            <person name="Wilson R.K."/>
            <person name="Sommer R.J."/>
        </authorList>
    </citation>
    <scope>NUCLEOTIDE SEQUENCE [LARGE SCALE GENOMIC DNA]</scope>
    <source>
        <strain evidence="3">PS312</strain>
    </source>
</reference>
<feature type="compositionally biased region" description="Polar residues" evidence="1">
    <location>
        <begin position="151"/>
        <end position="165"/>
    </location>
</feature>
<dbReference type="EnsemblMetazoa" id="PPA43323.1">
    <property type="protein sequence ID" value="PPA43323.1"/>
    <property type="gene ID" value="WBGene00281692"/>
</dbReference>
<reference evidence="2" key="2">
    <citation type="submission" date="2022-06" db="UniProtKB">
        <authorList>
            <consortium name="EnsemblMetazoa"/>
        </authorList>
    </citation>
    <scope>IDENTIFICATION</scope>
    <source>
        <strain evidence="2">PS312</strain>
    </source>
</reference>
<evidence type="ECO:0000313" key="2">
    <source>
        <dbReference type="EnsemblMetazoa" id="PPA43323.1"/>
    </source>
</evidence>
<organism evidence="2 3">
    <name type="scientific">Pristionchus pacificus</name>
    <name type="common">Parasitic nematode worm</name>
    <dbReference type="NCBI Taxonomy" id="54126"/>
    <lineage>
        <taxon>Eukaryota</taxon>
        <taxon>Metazoa</taxon>
        <taxon>Ecdysozoa</taxon>
        <taxon>Nematoda</taxon>
        <taxon>Chromadorea</taxon>
        <taxon>Rhabditida</taxon>
        <taxon>Rhabditina</taxon>
        <taxon>Diplogasteromorpha</taxon>
        <taxon>Diplogasteroidea</taxon>
        <taxon>Neodiplogasteridae</taxon>
        <taxon>Pristionchus</taxon>
    </lineage>
</organism>
<evidence type="ECO:0000256" key="1">
    <source>
        <dbReference type="SAM" id="MobiDB-lite"/>
    </source>
</evidence>
<accession>A0A8R1Z1R5</accession>
<feature type="region of interest" description="Disordered" evidence="1">
    <location>
        <begin position="86"/>
        <end position="115"/>
    </location>
</feature>
<name>A0A2A6BV47_PRIPA</name>
<evidence type="ECO:0000313" key="3">
    <source>
        <dbReference type="Proteomes" id="UP000005239"/>
    </source>
</evidence>
<protein>
    <submittedName>
        <fullName evidence="2">Uncharacterized protein</fullName>
    </submittedName>
</protein>
<accession>A0A2A6BV47</accession>
<dbReference type="Proteomes" id="UP000005239">
    <property type="component" value="Unassembled WGS sequence"/>
</dbReference>
<sequence>GIVSTEHSEDVQGTSTLKPSASTRCFDKIRADVTHCRKCPVYLFVGEGHKPETVAPSRAGSQNRIPNSPFRVSRWMTRRPSLWDANLKHGSVRRSMDGRASSTTSSENGSDERSGRMAEAGLLSKMTHSYGPATTRRTRDGLEVGQPDNYRLTSNESNLSESPSARHSIDRGDTVARAPSLAKLAQVPPLRRARKSSELPSHPDSPFIDRHCSSVRVLQTAIRLVVSGMDVLGNNIVSLLAKIITRGSAPVIPPVLQSPG</sequence>